<evidence type="ECO:0000256" key="1">
    <source>
        <dbReference type="ARBA" id="ARBA00004141"/>
    </source>
</evidence>
<name>A0AAU9XDK5_9CNID</name>
<feature type="transmembrane region" description="Helical" evidence="8">
    <location>
        <begin position="253"/>
        <end position="273"/>
    </location>
</feature>
<evidence type="ECO:0000313" key="10">
    <source>
        <dbReference type="EMBL" id="CAH3143737.1"/>
    </source>
</evidence>
<evidence type="ECO:0000256" key="8">
    <source>
        <dbReference type="SAM" id="Phobius"/>
    </source>
</evidence>
<evidence type="ECO:0000313" key="11">
    <source>
        <dbReference type="Proteomes" id="UP001159428"/>
    </source>
</evidence>
<gene>
    <name evidence="10" type="ORF">PMEA_00020720</name>
</gene>
<dbReference type="AlphaFoldDB" id="A0AAU9XDK5"/>
<dbReference type="CDD" id="cd00637">
    <property type="entry name" value="7tm_classA_rhodopsin-like"/>
    <property type="match status" value="1"/>
</dbReference>
<dbReference type="SUPFAM" id="SSF81321">
    <property type="entry name" value="Family A G protein-coupled receptor-like"/>
    <property type="match status" value="1"/>
</dbReference>
<dbReference type="InterPro" id="IPR050125">
    <property type="entry name" value="GPCR_opsins"/>
</dbReference>
<comment type="subcellular location">
    <subcellularLocation>
        <location evidence="1">Membrane</location>
        <topology evidence="1">Multi-pass membrane protein</topology>
    </subcellularLocation>
</comment>
<evidence type="ECO:0000256" key="4">
    <source>
        <dbReference type="ARBA" id="ARBA00023040"/>
    </source>
</evidence>
<proteinExistence type="predicted"/>
<comment type="caution">
    <text evidence="10">The sequence shown here is derived from an EMBL/GenBank/DDBJ whole genome shotgun (WGS) entry which is preliminary data.</text>
</comment>
<dbReference type="InterPro" id="IPR017452">
    <property type="entry name" value="GPCR_Rhodpsn_7TM"/>
</dbReference>
<feature type="transmembrane region" description="Helical" evidence="8">
    <location>
        <begin position="103"/>
        <end position="123"/>
    </location>
</feature>
<keyword evidence="3 8" id="KW-1133">Transmembrane helix</keyword>
<evidence type="ECO:0000256" key="3">
    <source>
        <dbReference type="ARBA" id="ARBA00022989"/>
    </source>
</evidence>
<dbReference type="Gene3D" id="1.20.1070.10">
    <property type="entry name" value="Rhodopsin 7-helix transmembrane proteins"/>
    <property type="match status" value="1"/>
</dbReference>
<dbReference type="InterPro" id="IPR000276">
    <property type="entry name" value="GPCR_Rhodpsn"/>
</dbReference>
<feature type="transmembrane region" description="Helical" evidence="8">
    <location>
        <begin position="191"/>
        <end position="213"/>
    </location>
</feature>
<evidence type="ECO:0000256" key="7">
    <source>
        <dbReference type="ARBA" id="ARBA00023224"/>
    </source>
</evidence>
<evidence type="ECO:0000256" key="2">
    <source>
        <dbReference type="ARBA" id="ARBA00022692"/>
    </source>
</evidence>
<keyword evidence="4" id="KW-0297">G-protein coupled receptor</keyword>
<protein>
    <recommendedName>
        <fullName evidence="9">G-protein coupled receptors family 1 profile domain-containing protein</fullName>
    </recommendedName>
</protein>
<evidence type="ECO:0000259" key="9">
    <source>
        <dbReference type="PROSITE" id="PS50262"/>
    </source>
</evidence>
<keyword evidence="6" id="KW-0675">Receptor</keyword>
<feature type="transmembrane region" description="Helical" evidence="8">
    <location>
        <begin position="64"/>
        <end position="83"/>
    </location>
</feature>
<feature type="transmembrane region" description="Helical" evidence="8">
    <location>
        <begin position="285"/>
        <end position="308"/>
    </location>
</feature>
<evidence type="ECO:0000256" key="5">
    <source>
        <dbReference type="ARBA" id="ARBA00023136"/>
    </source>
</evidence>
<dbReference type="Pfam" id="PF00001">
    <property type="entry name" value="7tm_1"/>
    <property type="match status" value="1"/>
</dbReference>
<sequence>MSVNLSLSSPDTEVLASQLSNRSKSTAAVETTFCVVLNILALLLNMILCWTVYNNERLRRITNIYVLALAAADLLMASLVMPFLCDVSVKGGWTFNWFPCQFQGYWCAVLAYTAQLLFPLAAINRYTRVFHPKIYFTFFNDKKYILLSIAVVSLCALTAPLPYLLRGHEFAFHPGMMICFYTIANTREKQALYRIIFFTVLPMLVVTFCYFRIYRTVIRHTKRFQNNVTTSAVRNASATNKLSSDEIVITKTLFAIVLGFFVCWTPLYIITSIDTAFEGYRLPRQVYFLATYFVGLSSIANPIIFGCINASFREECKNLIDAL</sequence>
<feature type="non-terminal residue" evidence="10">
    <location>
        <position position="323"/>
    </location>
</feature>
<feature type="domain" description="G-protein coupled receptors family 1 profile" evidence="9">
    <location>
        <begin position="44"/>
        <end position="305"/>
    </location>
</feature>
<reference evidence="10 11" key="1">
    <citation type="submission" date="2022-05" db="EMBL/GenBank/DDBJ databases">
        <authorList>
            <consortium name="Genoscope - CEA"/>
            <person name="William W."/>
        </authorList>
    </citation>
    <scope>NUCLEOTIDE SEQUENCE [LARGE SCALE GENOMIC DNA]</scope>
</reference>
<feature type="transmembrane region" description="Helical" evidence="8">
    <location>
        <begin position="27"/>
        <end position="52"/>
    </location>
</feature>
<keyword evidence="11" id="KW-1185">Reference proteome</keyword>
<dbReference type="PRINTS" id="PR00237">
    <property type="entry name" value="GPCRRHODOPSN"/>
</dbReference>
<keyword evidence="5 8" id="KW-0472">Membrane</keyword>
<accession>A0AAU9XDK5</accession>
<dbReference type="PROSITE" id="PS50262">
    <property type="entry name" value="G_PROTEIN_RECEP_F1_2"/>
    <property type="match status" value="1"/>
</dbReference>
<dbReference type="PANTHER" id="PTHR24240">
    <property type="entry name" value="OPSIN"/>
    <property type="match status" value="1"/>
</dbReference>
<keyword evidence="2 8" id="KW-0812">Transmembrane</keyword>
<keyword evidence="7" id="KW-0807">Transducer</keyword>
<dbReference type="Proteomes" id="UP001159428">
    <property type="component" value="Unassembled WGS sequence"/>
</dbReference>
<dbReference type="GO" id="GO:0016020">
    <property type="term" value="C:membrane"/>
    <property type="evidence" value="ECO:0007669"/>
    <property type="project" value="UniProtKB-SubCell"/>
</dbReference>
<evidence type="ECO:0000256" key="6">
    <source>
        <dbReference type="ARBA" id="ARBA00023170"/>
    </source>
</evidence>
<dbReference type="GO" id="GO:0004930">
    <property type="term" value="F:G protein-coupled receptor activity"/>
    <property type="evidence" value="ECO:0007669"/>
    <property type="project" value="UniProtKB-KW"/>
</dbReference>
<feature type="transmembrane region" description="Helical" evidence="8">
    <location>
        <begin position="144"/>
        <end position="165"/>
    </location>
</feature>
<dbReference type="EMBL" id="CALNXJ010000038">
    <property type="protein sequence ID" value="CAH3143737.1"/>
    <property type="molecule type" value="Genomic_DNA"/>
</dbReference>
<organism evidence="10 11">
    <name type="scientific">Pocillopora meandrina</name>
    <dbReference type="NCBI Taxonomy" id="46732"/>
    <lineage>
        <taxon>Eukaryota</taxon>
        <taxon>Metazoa</taxon>
        <taxon>Cnidaria</taxon>
        <taxon>Anthozoa</taxon>
        <taxon>Hexacorallia</taxon>
        <taxon>Scleractinia</taxon>
        <taxon>Astrocoeniina</taxon>
        <taxon>Pocilloporidae</taxon>
        <taxon>Pocillopora</taxon>
    </lineage>
</organism>